<sequence length="141" mass="14467">MKSILALVALASAVLAQRVSVGFPAPGQNIPAGSSINVQVQEGAAQSPSTEIGIAITLQHCQQNPCEDVSQDLGTVFYAGSFQPQRFNPPAASGAPYQNFTVNIPQGFQKGPAVLSVPHSNLIGAGPSLSTEIATVSVNIV</sequence>
<feature type="chain" id="PRO_5005202001" description="Phosphatidylglycerol/phosphatidylinositol transfer protein" evidence="1">
    <location>
        <begin position="17"/>
        <end position="141"/>
    </location>
</feature>
<dbReference type="Proteomes" id="UP000053477">
    <property type="component" value="Unassembled WGS sequence"/>
</dbReference>
<evidence type="ECO:0000313" key="3">
    <source>
        <dbReference type="Proteomes" id="UP000053477"/>
    </source>
</evidence>
<dbReference type="Pfam" id="PF19271">
    <property type="entry name" value="Nis1"/>
    <property type="match status" value="1"/>
</dbReference>
<reference evidence="2 3" key="1">
    <citation type="submission" date="2015-04" db="EMBL/GenBank/DDBJ databases">
        <title>Complete genome sequence of Schizopora paradoxa KUC8140, a cosmopolitan wood degrader in East Asia.</title>
        <authorList>
            <consortium name="DOE Joint Genome Institute"/>
            <person name="Min B."/>
            <person name="Park H."/>
            <person name="Jang Y."/>
            <person name="Kim J.-J."/>
            <person name="Kim K.H."/>
            <person name="Pangilinan J."/>
            <person name="Lipzen A."/>
            <person name="Riley R."/>
            <person name="Grigoriev I.V."/>
            <person name="Spatafora J.W."/>
            <person name="Choi I.-G."/>
        </authorList>
    </citation>
    <scope>NUCLEOTIDE SEQUENCE [LARGE SCALE GENOMIC DNA]</scope>
    <source>
        <strain evidence="2 3">KUC8140</strain>
    </source>
</reference>
<gene>
    <name evidence="2" type="ORF">SCHPADRAFT_899630</name>
</gene>
<dbReference type="InterPro" id="IPR045469">
    <property type="entry name" value="Nis1"/>
</dbReference>
<keyword evidence="1" id="KW-0732">Signal</keyword>
<evidence type="ECO:0000256" key="1">
    <source>
        <dbReference type="SAM" id="SignalP"/>
    </source>
</evidence>
<dbReference type="EMBL" id="KQ085893">
    <property type="protein sequence ID" value="KLO18607.1"/>
    <property type="molecule type" value="Genomic_DNA"/>
</dbReference>
<accession>A0A0H2S3L6</accession>
<keyword evidence="3" id="KW-1185">Reference proteome</keyword>
<dbReference type="InParanoid" id="A0A0H2S3L6"/>
<dbReference type="AlphaFoldDB" id="A0A0H2S3L6"/>
<name>A0A0H2S3L6_9AGAM</name>
<protein>
    <recommendedName>
        <fullName evidence="4">Phosphatidylglycerol/phosphatidylinositol transfer protein</fullName>
    </recommendedName>
</protein>
<feature type="signal peptide" evidence="1">
    <location>
        <begin position="1"/>
        <end position="16"/>
    </location>
</feature>
<proteinExistence type="predicted"/>
<organism evidence="2 3">
    <name type="scientific">Schizopora paradoxa</name>
    <dbReference type="NCBI Taxonomy" id="27342"/>
    <lineage>
        <taxon>Eukaryota</taxon>
        <taxon>Fungi</taxon>
        <taxon>Dikarya</taxon>
        <taxon>Basidiomycota</taxon>
        <taxon>Agaricomycotina</taxon>
        <taxon>Agaricomycetes</taxon>
        <taxon>Hymenochaetales</taxon>
        <taxon>Schizoporaceae</taxon>
        <taxon>Schizopora</taxon>
    </lineage>
</organism>
<evidence type="ECO:0000313" key="2">
    <source>
        <dbReference type="EMBL" id="KLO18607.1"/>
    </source>
</evidence>
<dbReference type="OrthoDB" id="2841294at2759"/>
<evidence type="ECO:0008006" key="4">
    <source>
        <dbReference type="Google" id="ProtNLM"/>
    </source>
</evidence>